<evidence type="ECO:0000313" key="4">
    <source>
        <dbReference type="Proteomes" id="UP000198883"/>
    </source>
</evidence>
<dbReference type="InterPro" id="IPR005302">
    <property type="entry name" value="MoCF_Sase_C"/>
</dbReference>
<dbReference type="Proteomes" id="UP001224812">
    <property type="component" value="Unassembled WGS sequence"/>
</dbReference>
<dbReference type="InterPro" id="IPR005303">
    <property type="entry name" value="MOCOS_middle"/>
</dbReference>
<dbReference type="SUPFAM" id="SSF50800">
    <property type="entry name" value="PK beta-barrel domain-like"/>
    <property type="match status" value="1"/>
</dbReference>
<reference evidence="3" key="2">
    <citation type="submission" date="2016-10" db="EMBL/GenBank/DDBJ databases">
        <authorList>
            <person name="de Groot N.N."/>
        </authorList>
    </citation>
    <scope>NUCLEOTIDE SEQUENCE [LARGE SCALE GENOMIC DNA]</scope>
    <source>
        <strain evidence="3">DSM 24204</strain>
    </source>
</reference>
<dbReference type="GO" id="GO:0003824">
    <property type="term" value="F:catalytic activity"/>
    <property type="evidence" value="ECO:0007669"/>
    <property type="project" value="InterPro"/>
</dbReference>
<organism evidence="3 4">
    <name type="scientific">Phocoenobacter skyensis</name>
    <dbReference type="NCBI Taxonomy" id="97481"/>
    <lineage>
        <taxon>Bacteria</taxon>
        <taxon>Pseudomonadati</taxon>
        <taxon>Pseudomonadota</taxon>
        <taxon>Gammaproteobacteria</taxon>
        <taxon>Pasteurellales</taxon>
        <taxon>Pasteurellaceae</taxon>
        <taxon>Phocoenobacter</taxon>
    </lineage>
</organism>
<dbReference type="EMBL" id="JASAVS010000015">
    <property type="protein sequence ID" value="MDP8085737.1"/>
    <property type="molecule type" value="Genomic_DNA"/>
</dbReference>
<dbReference type="GeneID" id="83543671"/>
<evidence type="ECO:0000313" key="2">
    <source>
        <dbReference type="EMBL" id="MDP8085737.1"/>
    </source>
</evidence>
<dbReference type="STRING" id="97481.SAMN05444853_11529"/>
<gene>
    <name evidence="2" type="ORF">QJT92_07380</name>
    <name evidence="3" type="ORF">SAMN05444853_11529</name>
</gene>
<proteinExistence type="predicted"/>
<dbReference type="RefSeq" id="WP_090922158.1">
    <property type="nucleotide sequence ID" value="NZ_CP016180.1"/>
</dbReference>
<dbReference type="OrthoDB" id="581532at2"/>
<evidence type="ECO:0000313" key="5">
    <source>
        <dbReference type="Proteomes" id="UP001224812"/>
    </source>
</evidence>
<dbReference type="PROSITE" id="PS51340">
    <property type="entry name" value="MOSC"/>
    <property type="match status" value="1"/>
</dbReference>
<dbReference type="GO" id="GO:0030170">
    <property type="term" value="F:pyridoxal phosphate binding"/>
    <property type="evidence" value="ECO:0007669"/>
    <property type="project" value="InterPro"/>
</dbReference>
<evidence type="ECO:0000259" key="1">
    <source>
        <dbReference type="PROSITE" id="PS51340"/>
    </source>
</evidence>
<keyword evidence="5" id="KW-1185">Reference proteome</keyword>
<feature type="domain" description="MOSC" evidence="1">
    <location>
        <begin position="115"/>
        <end position="260"/>
    </location>
</feature>
<dbReference type="SUPFAM" id="SSF141673">
    <property type="entry name" value="MOSC N-terminal domain-like"/>
    <property type="match status" value="1"/>
</dbReference>
<dbReference type="Proteomes" id="UP000198883">
    <property type="component" value="Unassembled WGS sequence"/>
</dbReference>
<name>A0A1H7Y132_9PAST</name>
<dbReference type="Pfam" id="PF03476">
    <property type="entry name" value="MOSC_N"/>
    <property type="match status" value="1"/>
</dbReference>
<dbReference type="EMBL" id="FOBN01000015">
    <property type="protein sequence ID" value="SEM39058.1"/>
    <property type="molecule type" value="Genomic_DNA"/>
</dbReference>
<reference evidence="4" key="1">
    <citation type="submission" date="2016-10" db="EMBL/GenBank/DDBJ databases">
        <authorList>
            <person name="Varghese N."/>
            <person name="Submissions S."/>
        </authorList>
    </citation>
    <scope>NUCLEOTIDE SEQUENCE [LARGE SCALE GENOMIC DNA]</scope>
    <source>
        <strain evidence="4">DSM 24204</strain>
    </source>
</reference>
<sequence length="261" mass="29695">MVISQLWIYPIKSCKGVAVSSVDLLESGLRYDREMMIVDDVGKFVTQRSDKILAHIDVELPNEKSVQLTFNQDKITFEKQYIFPVNTTVWKRDIPAFDQGDEVADFLSGIIGRNVRLLATRPIDTLNAQKNILFQDGQAVHLLTESSLNHIQQLLPDCDIDVRRFRPNMVIAKNKSDEILDAFSEDNWQKVSTEQIDLTITKLCERCAIPSINPQTLDKERAVDNYLKQYRIIDKKPMFGVCGYGSKLGTLNIGDTIIVTE</sequence>
<accession>A0A1H7Y132</accession>
<dbReference type="InterPro" id="IPR011037">
    <property type="entry name" value="Pyrv_Knase-like_insert_dom_sf"/>
</dbReference>
<reference evidence="2 5" key="3">
    <citation type="journal article" date="2023" name="Front. Microbiol.">
        <title>Phylogeography and host specificity of Pasteurellaceae pathogenic to sea-farmed fish in the north-east Atlantic.</title>
        <authorList>
            <person name="Gulla S."/>
            <person name="Colquhoun D.J."/>
            <person name="Olsen A.B."/>
            <person name="Spilsberg B."/>
            <person name="Lagesen K."/>
            <person name="Aakesson C.P."/>
            <person name="Strom S."/>
            <person name="Manji F."/>
            <person name="Birkbeck T.H."/>
            <person name="Nilsen H.K."/>
        </authorList>
    </citation>
    <scope>NUCLEOTIDE SEQUENCE [LARGE SCALE GENOMIC DNA]</scope>
    <source>
        <strain evidence="2 5">VIO11850</strain>
    </source>
</reference>
<dbReference type="PANTHER" id="PTHR14237">
    <property type="entry name" value="MOLYBDOPTERIN COFACTOR SULFURASE MOSC"/>
    <property type="match status" value="1"/>
</dbReference>
<dbReference type="PANTHER" id="PTHR14237:SF19">
    <property type="entry name" value="MITOCHONDRIAL AMIDOXIME REDUCING COMPONENT 1"/>
    <property type="match status" value="1"/>
</dbReference>
<dbReference type="Pfam" id="PF03473">
    <property type="entry name" value="MOSC"/>
    <property type="match status" value="1"/>
</dbReference>
<dbReference type="AlphaFoldDB" id="A0A1H7Y132"/>
<dbReference type="GO" id="GO:0030151">
    <property type="term" value="F:molybdenum ion binding"/>
    <property type="evidence" value="ECO:0007669"/>
    <property type="project" value="InterPro"/>
</dbReference>
<evidence type="ECO:0000313" key="3">
    <source>
        <dbReference type="EMBL" id="SEM39058.1"/>
    </source>
</evidence>
<protein>
    <submittedName>
        <fullName evidence="2">MOSC N-terminal beta barrel domain-containing protein</fullName>
    </submittedName>
</protein>